<evidence type="ECO:0000256" key="19">
    <source>
        <dbReference type="ARBA" id="ARBA00049360"/>
    </source>
</evidence>
<dbReference type="SMART" id="SM00487">
    <property type="entry name" value="DEXDc"/>
    <property type="match status" value="1"/>
</dbReference>
<comment type="catalytic activity">
    <reaction evidence="19">
        <text>ATP + H2O = ADP + phosphate + H(+)</text>
        <dbReference type="Rhea" id="RHEA:13065"/>
        <dbReference type="ChEBI" id="CHEBI:15377"/>
        <dbReference type="ChEBI" id="CHEBI:15378"/>
        <dbReference type="ChEBI" id="CHEBI:30616"/>
        <dbReference type="ChEBI" id="CHEBI:43474"/>
        <dbReference type="ChEBI" id="CHEBI:456216"/>
    </reaction>
</comment>
<dbReference type="PROSITE" id="PS00690">
    <property type="entry name" value="DEAH_ATP_HELICASE"/>
    <property type="match status" value="1"/>
</dbReference>
<dbReference type="SMART" id="SM00956">
    <property type="entry name" value="RQC"/>
    <property type="match status" value="1"/>
</dbReference>
<dbReference type="InterPro" id="IPR011545">
    <property type="entry name" value="DEAD/DEAH_box_helicase_dom"/>
</dbReference>
<dbReference type="InterPro" id="IPR004589">
    <property type="entry name" value="DNA_helicase_ATP-dep_RecQ"/>
</dbReference>
<evidence type="ECO:0000259" key="25">
    <source>
        <dbReference type="PROSITE" id="PS51194"/>
    </source>
</evidence>
<feature type="compositionally biased region" description="Polar residues" evidence="23">
    <location>
        <begin position="1379"/>
        <end position="1390"/>
    </location>
</feature>
<dbReference type="PROSITE" id="PS51194">
    <property type="entry name" value="HELICASE_CTER"/>
    <property type="match status" value="1"/>
</dbReference>
<comment type="caution">
    <text evidence="26">The sequence shown here is derived from an EMBL/GenBank/DDBJ whole genome shotgun (WGS) entry which is preliminary data.</text>
</comment>
<evidence type="ECO:0000313" key="26">
    <source>
        <dbReference type="EMBL" id="KAH7636762.1"/>
    </source>
</evidence>
<feature type="region of interest" description="Disordered" evidence="23">
    <location>
        <begin position="1374"/>
        <end position="1402"/>
    </location>
</feature>
<dbReference type="InterPro" id="IPR002464">
    <property type="entry name" value="DNA/RNA_helicase_DEAH_CS"/>
</dbReference>
<dbReference type="Pfam" id="PF00271">
    <property type="entry name" value="Helicase_C"/>
    <property type="match status" value="1"/>
</dbReference>
<evidence type="ECO:0000256" key="21">
    <source>
        <dbReference type="ARBA" id="ARBA00076065"/>
    </source>
</evidence>
<dbReference type="InterPro" id="IPR018982">
    <property type="entry name" value="RQC_domain"/>
</dbReference>
<protein>
    <recommendedName>
        <fullName evidence="20">RecQ-like DNA helicase BLM</fullName>
        <ecNumber evidence="17">5.6.2.4</ecNumber>
    </recommendedName>
    <alternativeName>
        <fullName evidence="21">Bloom syndrome protein homolog</fullName>
    </alternativeName>
    <alternativeName>
        <fullName evidence="18">DNA 3'-5' helicase BLM</fullName>
    </alternativeName>
    <alternativeName>
        <fullName evidence="22">RecQ helicase homolog</fullName>
    </alternativeName>
</protein>
<evidence type="ECO:0000256" key="12">
    <source>
        <dbReference type="ARBA" id="ARBA00023125"/>
    </source>
</evidence>
<dbReference type="GO" id="GO:0016787">
    <property type="term" value="F:hydrolase activity"/>
    <property type="evidence" value="ECO:0007669"/>
    <property type="project" value="UniProtKB-KW"/>
</dbReference>
<feature type="region of interest" description="Disordered" evidence="23">
    <location>
        <begin position="963"/>
        <end position="1005"/>
    </location>
</feature>
<dbReference type="GO" id="GO:0046872">
    <property type="term" value="F:metal ion binding"/>
    <property type="evidence" value="ECO:0007669"/>
    <property type="project" value="UniProtKB-KW"/>
</dbReference>
<proteinExistence type="inferred from homology"/>
<evidence type="ECO:0000256" key="6">
    <source>
        <dbReference type="ARBA" id="ARBA00022741"/>
    </source>
</evidence>
<dbReference type="GO" id="GO:0005737">
    <property type="term" value="C:cytoplasm"/>
    <property type="evidence" value="ECO:0007669"/>
    <property type="project" value="TreeGrafter"/>
</dbReference>
<dbReference type="PROSITE" id="PS51192">
    <property type="entry name" value="HELICASE_ATP_BIND_1"/>
    <property type="match status" value="1"/>
</dbReference>
<keyword evidence="9" id="KW-0347">Helicase</keyword>
<keyword evidence="11" id="KW-0067">ATP-binding</keyword>
<keyword evidence="14" id="KW-0413">Isomerase</keyword>
<dbReference type="InterPro" id="IPR001650">
    <property type="entry name" value="Helicase_C-like"/>
</dbReference>
<keyword evidence="5" id="KW-0479">Metal-binding</keyword>
<dbReference type="GO" id="GO:0000724">
    <property type="term" value="P:double-strand break repair via homologous recombination"/>
    <property type="evidence" value="ECO:0007669"/>
    <property type="project" value="TreeGrafter"/>
</dbReference>
<evidence type="ECO:0000256" key="1">
    <source>
        <dbReference type="ARBA" id="ARBA00001947"/>
    </source>
</evidence>
<keyword evidence="7" id="KW-0227">DNA damage</keyword>
<dbReference type="SMART" id="SM00490">
    <property type="entry name" value="HELICc"/>
    <property type="match status" value="1"/>
</dbReference>
<reference evidence="26" key="1">
    <citation type="submission" date="2020-06" db="EMBL/GenBank/DDBJ databases">
        <authorList>
            <person name="Ji K."/>
            <person name="Li J."/>
        </authorList>
    </citation>
    <scope>NUCLEOTIDE SEQUENCE</scope>
    <source>
        <strain evidence="26">JKM2019</strain>
        <tissue evidence="26">Whole body</tissue>
    </source>
</reference>
<dbReference type="Pfam" id="PF00270">
    <property type="entry name" value="DEAD"/>
    <property type="match status" value="1"/>
</dbReference>
<dbReference type="PANTHER" id="PTHR13710">
    <property type="entry name" value="DNA HELICASE RECQ FAMILY MEMBER"/>
    <property type="match status" value="1"/>
</dbReference>
<dbReference type="GO" id="GO:0009378">
    <property type="term" value="F:four-way junction helicase activity"/>
    <property type="evidence" value="ECO:0007669"/>
    <property type="project" value="TreeGrafter"/>
</dbReference>
<evidence type="ECO:0000256" key="5">
    <source>
        <dbReference type="ARBA" id="ARBA00022723"/>
    </source>
</evidence>
<evidence type="ECO:0000259" key="24">
    <source>
        <dbReference type="PROSITE" id="PS51192"/>
    </source>
</evidence>
<evidence type="ECO:0000256" key="9">
    <source>
        <dbReference type="ARBA" id="ARBA00022806"/>
    </source>
</evidence>
<evidence type="ECO:0000256" key="16">
    <source>
        <dbReference type="ARBA" id="ARBA00034617"/>
    </source>
</evidence>
<dbReference type="GO" id="GO:0003677">
    <property type="term" value="F:DNA binding"/>
    <property type="evidence" value="ECO:0007669"/>
    <property type="project" value="UniProtKB-KW"/>
</dbReference>
<dbReference type="FunFam" id="3.40.50.300:FF:000340">
    <property type="entry name" value="Bloom syndrome, RecQ helicase"/>
    <property type="match status" value="1"/>
</dbReference>
<evidence type="ECO:0000256" key="17">
    <source>
        <dbReference type="ARBA" id="ARBA00034808"/>
    </source>
</evidence>
<dbReference type="CDD" id="cd18794">
    <property type="entry name" value="SF2_C_RecQ"/>
    <property type="match status" value="1"/>
</dbReference>
<keyword evidence="15" id="KW-0539">Nucleus</keyword>
<name>A0A9D4NRU5_DERFA</name>
<evidence type="ECO:0000256" key="20">
    <source>
        <dbReference type="ARBA" id="ARBA00073450"/>
    </source>
</evidence>
<organism evidence="26">
    <name type="scientific">Dermatophagoides farinae</name>
    <name type="common">American house dust mite</name>
    <dbReference type="NCBI Taxonomy" id="6954"/>
    <lineage>
        <taxon>Eukaryota</taxon>
        <taxon>Metazoa</taxon>
        <taxon>Ecdysozoa</taxon>
        <taxon>Arthropoda</taxon>
        <taxon>Chelicerata</taxon>
        <taxon>Arachnida</taxon>
        <taxon>Acari</taxon>
        <taxon>Acariformes</taxon>
        <taxon>Sarcoptiformes</taxon>
        <taxon>Astigmata</taxon>
        <taxon>Psoroptidia</taxon>
        <taxon>Analgoidea</taxon>
        <taxon>Pyroglyphidae</taxon>
        <taxon>Dermatophagoidinae</taxon>
        <taxon>Dermatophagoides</taxon>
    </lineage>
</organism>
<dbReference type="GO" id="GO:0005694">
    <property type="term" value="C:chromosome"/>
    <property type="evidence" value="ECO:0007669"/>
    <property type="project" value="TreeGrafter"/>
</dbReference>
<evidence type="ECO:0000256" key="18">
    <source>
        <dbReference type="ARBA" id="ARBA00044542"/>
    </source>
</evidence>
<dbReference type="GO" id="GO:0006260">
    <property type="term" value="P:DNA replication"/>
    <property type="evidence" value="ECO:0007669"/>
    <property type="project" value="UniProtKB-KW"/>
</dbReference>
<keyword evidence="8" id="KW-0378">Hydrolase</keyword>
<evidence type="ECO:0000256" key="3">
    <source>
        <dbReference type="ARBA" id="ARBA00005446"/>
    </source>
</evidence>
<dbReference type="InterPro" id="IPR027417">
    <property type="entry name" value="P-loop_NTPase"/>
</dbReference>
<dbReference type="EMBL" id="SDOV01000009">
    <property type="protein sequence ID" value="KAH7636762.1"/>
    <property type="molecule type" value="Genomic_DNA"/>
</dbReference>
<dbReference type="Pfam" id="PF09382">
    <property type="entry name" value="RQC"/>
    <property type="match status" value="1"/>
</dbReference>
<accession>A0A9D4NRU5</accession>
<evidence type="ECO:0000256" key="23">
    <source>
        <dbReference type="SAM" id="MobiDB-lite"/>
    </source>
</evidence>
<keyword evidence="13" id="KW-0234">DNA repair</keyword>
<feature type="compositionally biased region" description="Polar residues" evidence="23">
    <location>
        <begin position="1060"/>
        <end position="1074"/>
    </location>
</feature>
<evidence type="ECO:0000256" key="14">
    <source>
        <dbReference type="ARBA" id="ARBA00023235"/>
    </source>
</evidence>
<dbReference type="InterPro" id="IPR014001">
    <property type="entry name" value="Helicase_ATP-bd"/>
</dbReference>
<reference evidence="26" key="2">
    <citation type="journal article" date="2021" name="World Allergy Organ. J.">
        <title>Chromosome-level assembly of Dermatophagoides farinae genome and transcriptome reveals two novel allergens Der f 37 and Der f 39.</title>
        <authorList>
            <person name="Chen J."/>
            <person name="Cai Z."/>
            <person name="Fan D."/>
            <person name="Hu J."/>
            <person name="Hou Y."/>
            <person name="He Y."/>
            <person name="Zhang Z."/>
            <person name="Zhao Z."/>
            <person name="Gao P."/>
            <person name="Hu W."/>
            <person name="Sun J."/>
            <person name="Li J."/>
            <person name="Ji K."/>
        </authorList>
    </citation>
    <scope>NUCLEOTIDE SEQUENCE</scope>
    <source>
        <strain evidence="26">JKM2019</strain>
    </source>
</reference>
<dbReference type="SUPFAM" id="SSF46785">
    <property type="entry name" value="Winged helix' DNA-binding domain"/>
    <property type="match status" value="1"/>
</dbReference>
<evidence type="ECO:0000256" key="22">
    <source>
        <dbReference type="ARBA" id="ARBA00076271"/>
    </source>
</evidence>
<evidence type="ECO:0000256" key="13">
    <source>
        <dbReference type="ARBA" id="ARBA00023204"/>
    </source>
</evidence>
<dbReference type="NCBIfam" id="TIGR00614">
    <property type="entry name" value="recQ_fam"/>
    <property type="match status" value="1"/>
</dbReference>
<dbReference type="GO" id="GO:0043138">
    <property type="term" value="F:3'-5' DNA helicase activity"/>
    <property type="evidence" value="ECO:0007669"/>
    <property type="project" value="UniProtKB-EC"/>
</dbReference>
<dbReference type="GO" id="GO:0005524">
    <property type="term" value="F:ATP binding"/>
    <property type="evidence" value="ECO:0007669"/>
    <property type="project" value="UniProtKB-KW"/>
</dbReference>
<gene>
    <name evidence="26" type="ORF">HUG17_6968</name>
</gene>
<dbReference type="GO" id="GO:0005634">
    <property type="term" value="C:nucleus"/>
    <property type="evidence" value="ECO:0007669"/>
    <property type="project" value="UniProtKB-SubCell"/>
</dbReference>
<evidence type="ECO:0000256" key="11">
    <source>
        <dbReference type="ARBA" id="ARBA00022840"/>
    </source>
</evidence>
<comment type="subcellular location">
    <subcellularLocation>
        <location evidence="2">Nucleus</location>
    </subcellularLocation>
</comment>
<sequence>MKEPSKTYQHGPKLPIQHFDDDYNMEHFHRVTFEPKQKPSTNINDDSFVINKTLNDNSSAFRDSDLADDFMAIIETPLTSTVMTNKKRSGFVINISDDEESQLVEYKQNKENIQNRLSPIKSNYHETITDQKILCSNPEFVTNMFGICQKLMEYESSVQNIPTELKLSLRKHRDFLNNHTKRLKTEQKSVNKLQDCEILNVDPVFKENFNNYSKVTPIINDINNDDDDCWPRTSKRLDTKCTPVKFCSNIASSLLTVQSIQVDESNFRNDQIHSVNSQDSCEIIPIPEPLPVRRTAQITKSDFGQTTTTQNSDNEIGVSDLSDWEDCYEGLPDSNGQCESIIAMTPSLPNTQNISGSCGTVLNAALRAETSFVQIDLNRSIGHCGENEIGEELSMKSKNDRFFGLYQNDGNEQLLKSKNLPHSEQMLKIFHQVFGLYEFRTNQLEAINAALLKFDVFILMPTGGGKSLCYQLPALVSDGITIVVSPLKSLILDQTSKMNERFPGSAASLTGDVDTGTVSEIYADLKSKEGRTKLLYVTPEKLSASDRLMSMLKNLYQQKKLSRFVIDEAHCVSQWGHDFRPDYKRLSELRRPFPNVPFMALTATATQKVRLDIAQQLHLREAKWFMQSFNRANLKFEVRAKTNKCIEEITQLLNSDFRNQTGIIYCLSRNDCDTLAEKLKQFKCVSYHAGLSDVSRKQVQNDWITGKFNVVVATIAFGMGIDKADCRFVIHYSLPKSIEGYYQEVGRAGRDGQLALCILYYTPLDFNRWKKLLTKTTKQKPMLKMAMSYLYDVQMFCLNKAECRRKQLLKYFGQQYDDRYCVANIESVCDNCLVKDNFQSEDFTQNVRTILESIRLLVGSYNQERNDNISPTQLTNILCGSSASDKFAPDKHRRSAMYALLKDLTRTDVQRLVQNLIAKKFLAEDTFVNRKCFFASSSYVRLGERSSDILERNHQYIFNVTKRRTQKKNSAKTPTMKKSTTARKRSIFDENDLDSRRQEGNDYGDLDFIDTNPSSCLDANDSINNFIVPDDYPIDDDNHIQSTTTSSRGGSTAAKRKRNTAGTSKTTRKPNSNKQQKKMSKYFNKASRIKSTNNSTRNYSTPTDVDGYFTIPVFLKITMSSSPSSLTKQPKIASISNVIIIFFAIIVVLSSQNLAQCWLFSPRIQPYYYPFPYPVPASILSGSGSGVGSAGLVSGSPSLSGSYIGQSPIGSNPSGYNYNWYNYQNYPSSGVLYPSGSGSGGNTGTSGYVPAGPFSNSLFPTNSGLTGLPTTSSLFPNTGSLLRSWWTRKFTKFGSLGSSLSGNQYSGYGITSNSPCTGYWASGSNGSPCPSSSLCCYPLVIQTNVESTSRPSYSDSSPSTAVTYPSSGYVYQPSHHGYKSSSHLSSQASENVDDVVDSNQSS</sequence>
<dbReference type="InterPro" id="IPR032284">
    <property type="entry name" value="RecQ_Zn-bd"/>
</dbReference>
<keyword evidence="6" id="KW-0547">Nucleotide-binding</keyword>
<evidence type="ECO:0000256" key="7">
    <source>
        <dbReference type="ARBA" id="ARBA00022763"/>
    </source>
</evidence>
<dbReference type="SUPFAM" id="SSF52540">
    <property type="entry name" value="P-loop containing nucleoside triphosphate hydrolases"/>
    <property type="match status" value="1"/>
</dbReference>
<dbReference type="InterPro" id="IPR036390">
    <property type="entry name" value="WH_DNA-bd_sf"/>
</dbReference>
<keyword evidence="10" id="KW-0862">Zinc</keyword>
<comment type="similarity">
    <text evidence="3">Belongs to the helicase family. RecQ subfamily.</text>
</comment>
<dbReference type="EC" id="5.6.2.4" evidence="17"/>
<dbReference type="Pfam" id="PF16124">
    <property type="entry name" value="RecQ_Zn_bind"/>
    <property type="match status" value="1"/>
</dbReference>
<dbReference type="InterPro" id="IPR036388">
    <property type="entry name" value="WH-like_DNA-bd_sf"/>
</dbReference>
<dbReference type="Gene3D" id="3.40.50.300">
    <property type="entry name" value="P-loop containing nucleotide triphosphate hydrolases"/>
    <property type="match status" value="2"/>
</dbReference>
<feature type="compositionally biased region" description="Low complexity" evidence="23">
    <location>
        <begin position="1042"/>
        <end position="1052"/>
    </location>
</feature>
<keyword evidence="4" id="KW-0235">DNA replication</keyword>
<dbReference type="FunFam" id="3.40.50.300:FF:000537">
    <property type="entry name" value="Bloom syndrome RecQ-like helicase"/>
    <property type="match status" value="1"/>
</dbReference>
<evidence type="ECO:0000256" key="2">
    <source>
        <dbReference type="ARBA" id="ARBA00004123"/>
    </source>
</evidence>
<dbReference type="Gene3D" id="1.10.10.10">
    <property type="entry name" value="Winged helix-like DNA-binding domain superfamily/Winged helix DNA-binding domain"/>
    <property type="match status" value="1"/>
</dbReference>
<dbReference type="GO" id="GO:0007131">
    <property type="term" value="P:reciprocal meiotic recombination"/>
    <property type="evidence" value="ECO:0007669"/>
    <property type="project" value="UniProtKB-ARBA"/>
</dbReference>
<dbReference type="PANTHER" id="PTHR13710:SF153">
    <property type="entry name" value="RECQ-LIKE DNA HELICASE BLM"/>
    <property type="match status" value="1"/>
</dbReference>
<keyword evidence="12" id="KW-0238">DNA-binding</keyword>
<feature type="region of interest" description="Disordered" evidence="23">
    <location>
        <begin position="1032"/>
        <end position="1080"/>
    </location>
</feature>
<feature type="domain" description="Helicase ATP-binding" evidence="24">
    <location>
        <begin position="447"/>
        <end position="623"/>
    </location>
</feature>
<evidence type="ECO:0000256" key="15">
    <source>
        <dbReference type="ARBA" id="ARBA00023242"/>
    </source>
</evidence>
<comment type="cofactor">
    <cofactor evidence="1">
        <name>Zn(2+)</name>
        <dbReference type="ChEBI" id="CHEBI:29105"/>
    </cofactor>
</comment>
<dbReference type="Proteomes" id="UP000828236">
    <property type="component" value="Unassembled WGS sequence"/>
</dbReference>
<feature type="domain" description="Helicase C-terminal" evidence="25">
    <location>
        <begin position="648"/>
        <end position="791"/>
    </location>
</feature>
<comment type="catalytic activity">
    <reaction evidence="16">
        <text>Couples ATP hydrolysis with the unwinding of duplex DNA by translocating in the 3'-5' direction.</text>
        <dbReference type="EC" id="5.6.2.4"/>
    </reaction>
</comment>
<evidence type="ECO:0000256" key="4">
    <source>
        <dbReference type="ARBA" id="ARBA00022705"/>
    </source>
</evidence>
<evidence type="ECO:0000256" key="8">
    <source>
        <dbReference type="ARBA" id="ARBA00022801"/>
    </source>
</evidence>
<evidence type="ECO:0000256" key="10">
    <source>
        <dbReference type="ARBA" id="ARBA00022833"/>
    </source>
</evidence>